<protein>
    <recommendedName>
        <fullName evidence="4">Protein BatD</fullName>
    </recommendedName>
</protein>
<dbReference type="Proteomes" id="UP001501411">
    <property type="component" value="Unassembled WGS sequence"/>
</dbReference>
<keyword evidence="1" id="KW-0812">Transmembrane</keyword>
<sequence>MYIHWSLLFCLTCVGYHGLAQEIKVSARLDTATILLGDQTKLRLTVDLPARKNIMFPDLADTLSAKIQLVDIGKIDTLKDQQHPEQWRLSRSYTITSFDAGTQTVPAFAFKTADTTWKTDPLPLLVKSVAVDTTKAIYDIKQPLAVSYGIMDWLRDNLVLVLLIILSIVALLIGIYYVRKRRKKLPKKEHEQVVLPADVVALTQLKELRDKQLWQQDQVKLYYSELADIIREFLERRYQIRAMEQTSEEIFVLLKSKEITEVQRDRLVQVLRLADLVKFAKEQPLPVDNEQSMDNAIQFVEDARERNLEAEDKLPERDELA</sequence>
<accession>A0ABP9B2M9</accession>
<evidence type="ECO:0000313" key="3">
    <source>
        <dbReference type="Proteomes" id="UP001501411"/>
    </source>
</evidence>
<gene>
    <name evidence="2" type="ORF">GCM10023231_15780</name>
</gene>
<keyword evidence="1" id="KW-0472">Membrane</keyword>
<proteinExistence type="predicted"/>
<dbReference type="EMBL" id="BAABIQ010000008">
    <property type="protein sequence ID" value="GAA4788410.1"/>
    <property type="molecule type" value="Genomic_DNA"/>
</dbReference>
<keyword evidence="3" id="KW-1185">Reference proteome</keyword>
<organism evidence="2 3">
    <name type="scientific">Olivibacter ginsenosidimutans</name>
    <dbReference type="NCBI Taxonomy" id="1176537"/>
    <lineage>
        <taxon>Bacteria</taxon>
        <taxon>Pseudomonadati</taxon>
        <taxon>Bacteroidota</taxon>
        <taxon>Sphingobacteriia</taxon>
        <taxon>Sphingobacteriales</taxon>
        <taxon>Sphingobacteriaceae</taxon>
        <taxon>Olivibacter</taxon>
    </lineage>
</organism>
<reference evidence="3" key="1">
    <citation type="journal article" date="2019" name="Int. J. Syst. Evol. Microbiol.">
        <title>The Global Catalogue of Microorganisms (GCM) 10K type strain sequencing project: providing services to taxonomists for standard genome sequencing and annotation.</title>
        <authorList>
            <consortium name="The Broad Institute Genomics Platform"/>
            <consortium name="The Broad Institute Genome Sequencing Center for Infectious Disease"/>
            <person name="Wu L."/>
            <person name="Ma J."/>
        </authorList>
    </citation>
    <scope>NUCLEOTIDE SEQUENCE [LARGE SCALE GENOMIC DNA]</scope>
    <source>
        <strain evidence="3">JCM 18200</strain>
    </source>
</reference>
<comment type="caution">
    <text evidence="2">The sequence shown here is derived from an EMBL/GenBank/DDBJ whole genome shotgun (WGS) entry which is preliminary data.</text>
</comment>
<evidence type="ECO:0008006" key="4">
    <source>
        <dbReference type="Google" id="ProtNLM"/>
    </source>
</evidence>
<feature type="transmembrane region" description="Helical" evidence="1">
    <location>
        <begin position="158"/>
        <end position="178"/>
    </location>
</feature>
<name>A0ABP9B2M9_9SPHI</name>
<evidence type="ECO:0000313" key="2">
    <source>
        <dbReference type="EMBL" id="GAA4788410.1"/>
    </source>
</evidence>
<keyword evidence="1" id="KW-1133">Transmembrane helix</keyword>
<evidence type="ECO:0000256" key="1">
    <source>
        <dbReference type="SAM" id="Phobius"/>
    </source>
</evidence>